<proteinExistence type="inferred from homology"/>
<dbReference type="Gene3D" id="3.30.70.2130">
    <property type="entry name" value="Metalloenzyme domain"/>
    <property type="match status" value="1"/>
</dbReference>
<dbReference type="PIRSF" id="PIRSF006392">
    <property type="entry name" value="IPGAM_arch"/>
    <property type="match status" value="1"/>
</dbReference>
<comment type="function">
    <text evidence="2">Catalyzes the interconversion of 2-phosphoglycerate and 3-phosphoglycerate.</text>
</comment>
<dbReference type="GO" id="GO:0046872">
    <property type="term" value="F:metal ion binding"/>
    <property type="evidence" value="ECO:0007669"/>
    <property type="project" value="InterPro"/>
</dbReference>
<evidence type="ECO:0000256" key="3">
    <source>
        <dbReference type="ARBA" id="ARBA00004798"/>
    </source>
</evidence>
<dbReference type="CDD" id="cd16011">
    <property type="entry name" value="iPGM_like"/>
    <property type="match status" value="1"/>
</dbReference>
<comment type="pathway">
    <text evidence="3">Carbohydrate degradation; glycolysis; pyruvate from D-glyceraldehyde 3-phosphate: step 3/5.</text>
</comment>
<dbReference type="UniPathway" id="UPA00109">
    <property type="reaction ID" value="UER00186"/>
</dbReference>
<dbReference type="NCBIfam" id="NF003242">
    <property type="entry name" value="PRK04200.1"/>
    <property type="match status" value="1"/>
</dbReference>
<dbReference type="InterPro" id="IPR004456">
    <property type="entry name" value="Pglycerate_mutase_ApgM"/>
</dbReference>
<evidence type="ECO:0000256" key="1">
    <source>
        <dbReference type="ARBA" id="ARBA00000370"/>
    </source>
</evidence>
<dbReference type="SUPFAM" id="SSF53649">
    <property type="entry name" value="Alkaline phosphatase-like"/>
    <property type="match status" value="1"/>
</dbReference>
<evidence type="ECO:0000256" key="5">
    <source>
        <dbReference type="ARBA" id="ARBA00012026"/>
    </source>
</evidence>
<dbReference type="AlphaFoldDB" id="A0A147JUK7"/>
<dbReference type="Gene3D" id="3.40.720.10">
    <property type="entry name" value="Alkaline Phosphatase, subunit A"/>
    <property type="match status" value="1"/>
</dbReference>
<comment type="catalytic activity">
    <reaction evidence="1">
        <text>(2R)-2-phosphoglycerate = (2R)-3-phosphoglycerate</text>
        <dbReference type="Rhea" id="RHEA:15901"/>
        <dbReference type="ChEBI" id="CHEBI:58272"/>
        <dbReference type="ChEBI" id="CHEBI:58289"/>
        <dbReference type="EC" id="5.4.2.12"/>
    </reaction>
</comment>
<protein>
    <recommendedName>
        <fullName evidence="5">phosphoglycerate mutase (2,3-diphosphoglycerate-independent)</fullName>
        <ecNumber evidence="5">5.4.2.12</ecNumber>
    </recommendedName>
</protein>
<dbReference type="Pfam" id="PF01676">
    <property type="entry name" value="Metalloenzyme"/>
    <property type="match status" value="1"/>
</dbReference>
<dbReference type="NCBIfam" id="TIGR00306">
    <property type="entry name" value="apgM"/>
    <property type="match status" value="1"/>
</dbReference>
<evidence type="ECO:0000256" key="2">
    <source>
        <dbReference type="ARBA" id="ARBA00002315"/>
    </source>
</evidence>
<organism evidence="9 10">
    <name type="scientific">Hadarchaeum yellowstonense</name>
    <dbReference type="NCBI Taxonomy" id="1776334"/>
    <lineage>
        <taxon>Archaea</taxon>
        <taxon>Methanobacteriati</taxon>
        <taxon>Candidatus Hadarchaeota</taxon>
        <taxon>Candidatus Hadarchaeia</taxon>
        <taxon>Candidatus Hadarchaeales</taxon>
        <taxon>Candidatus Hadarchaeaceae</taxon>
        <taxon>Candidatus Hadarchaeum</taxon>
    </lineage>
</organism>
<dbReference type="Proteomes" id="UP000074294">
    <property type="component" value="Unassembled WGS sequence"/>
</dbReference>
<reference evidence="9 10" key="1">
    <citation type="journal article" date="2016" name="Nat. Microbiol.">
        <title>Genomic inference of the metabolism of cosmopolitan subsurface Archaea, Hadesarchaea.</title>
        <authorList>
            <person name="Baker B.J."/>
            <person name="Saw J.H."/>
            <person name="Lind A.E."/>
            <person name="Lazar C.S."/>
            <person name="Hinrichs K.-U."/>
            <person name="Teske A.P."/>
            <person name="Ettema T.J."/>
        </authorList>
    </citation>
    <scope>NUCLEOTIDE SEQUENCE [LARGE SCALE GENOMIC DNA]</scope>
</reference>
<dbReference type="InterPro" id="IPR017850">
    <property type="entry name" value="Alkaline_phosphatase_core_sf"/>
</dbReference>
<gene>
    <name evidence="9" type="ORF">APZ16_07085</name>
</gene>
<accession>A0A147JUK7</accession>
<dbReference type="EC" id="5.4.2.12" evidence="5"/>
<comment type="similarity">
    <text evidence="4">Belongs to the BPG-independent phosphoglycerate mutase family. A-PGAM subfamily.</text>
</comment>
<dbReference type="InterPro" id="IPR006124">
    <property type="entry name" value="Metalloenzyme"/>
</dbReference>
<keyword evidence="6" id="KW-0324">Glycolysis</keyword>
<dbReference type="GO" id="GO:0004619">
    <property type="term" value="F:phosphoglycerate mutase activity"/>
    <property type="evidence" value="ECO:0007669"/>
    <property type="project" value="UniProtKB-EC"/>
</dbReference>
<sequence>MADYPVEELGGRTPLEVAEKPNMDLLAREGKVGLIRTIPRGMSKDSAVANLSILGYDPRKCFTGRGPLEAGSMGVSLGPNDVAFRCNLVTEREGRLVDYSGGCITTEEAAELLSELQKQGFGEFHLGISYRHIFVLRNARVSEGCSPPHDIVGEPIAKHLIKSRDRISLRLNEFMLASRQILSQHPVNQRRVKLGKNPANMIWLWSPGKRPDLEPFEKKYGIKGAIISAVNVINGIGVWAGMEVIKVPGATGYYDTNYEGKADYALKALKANDLVFIHVEAPDEAGHAGDVERKIKAIEDLDRRLLGRIVRKGREAAVAVLPDHPTPVTVRTHVSDPVPFAVFVPGGEGDGLRFTEAEAKRGSLGLVQGPRFMKLFLSLGSAP</sequence>
<dbReference type="PANTHER" id="PTHR31209">
    <property type="entry name" value="COFACTOR-INDEPENDENT PHOSPHOGLYCERATE MUTASE"/>
    <property type="match status" value="1"/>
</dbReference>
<evidence type="ECO:0000259" key="8">
    <source>
        <dbReference type="Pfam" id="PF01676"/>
    </source>
</evidence>
<feature type="domain" description="Metalloenzyme" evidence="8">
    <location>
        <begin position="2"/>
        <end position="377"/>
    </location>
</feature>
<dbReference type="NCBIfam" id="TIGR02535">
    <property type="entry name" value="hyp_Hser_kinase"/>
    <property type="match status" value="1"/>
</dbReference>
<comment type="caution">
    <text evidence="9">The sequence shown here is derived from an EMBL/GenBank/DDBJ whole genome shotgun (WGS) entry which is preliminary data.</text>
</comment>
<keyword evidence="7" id="KW-0413">Isomerase</keyword>
<dbReference type="Pfam" id="PF10143">
    <property type="entry name" value="PhosphMutase"/>
    <property type="match status" value="1"/>
</dbReference>
<evidence type="ECO:0000313" key="9">
    <source>
        <dbReference type="EMBL" id="KUO40197.1"/>
    </source>
</evidence>
<evidence type="ECO:0000256" key="7">
    <source>
        <dbReference type="ARBA" id="ARBA00023235"/>
    </source>
</evidence>
<dbReference type="GO" id="GO:0006096">
    <property type="term" value="P:glycolytic process"/>
    <property type="evidence" value="ECO:0007669"/>
    <property type="project" value="UniProtKB-UniPathway"/>
</dbReference>
<dbReference type="PANTHER" id="PTHR31209:SF4">
    <property type="entry name" value="2,3-BISPHOSPHOGLYCERATE-INDEPENDENT PHOSPHOGLYCERATE MUTASE"/>
    <property type="match status" value="1"/>
</dbReference>
<name>A0A147JUK7_HADYE</name>
<evidence type="ECO:0000256" key="4">
    <source>
        <dbReference type="ARBA" id="ARBA00005524"/>
    </source>
</evidence>
<evidence type="ECO:0000256" key="6">
    <source>
        <dbReference type="ARBA" id="ARBA00023152"/>
    </source>
</evidence>
<dbReference type="InterPro" id="IPR023665">
    <property type="entry name" value="ApgAM_prokaryotes"/>
</dbReference>
<evidence type="ECO:0000313" key="10">
    <source>
        <dbReference type="Proteomes" id="UP000074294"/>
    </source>
</evidence>
<dbReference type="EMBL" id="LQMQ01000047">
    <property type="protein sequence ID" value="KUO40197.1"/>
    <property type="molecule type" value="Genomic_DNA"/>
</dbReference>
<dbReference type="STRING" id="1776334.APZ16_07085"/>
<dbReference type="InterPro" id="IPR042253">
    <property type="entry name" value="Pglycerate_mutase_ApgM_sf"/>
</dbReference>